<dbReference type="Gene3D" id="3.40.50.1010">
    <property type="entry name" value="5'-nuclease"/>
    <property type="match status" value="1"/>
</dbReference>
<sequence>MYVLDSSAFINEYHTTEDIATIPMVREELEDESAYRFDAMEGSGMHIHIPQDGAVERVRRAAEETGDFEELSTTDVRLIAAAFELDARLVTDDYAMQNVAEHMDVSVEVIAQDGITEQRDWRFQCQGCGREFDENKDRCPICGSELTRKNPSNA</sequence>
<gene>
    <name evidence="5" type="ORF">M0R89_04210</name>
</gene>
<dbReference type="PANTHER" id="PTHR12814">
    <property type="entry name" value="RNA-BINDING PROTEIN NOB1"/>
    <property type="match status" value="1"/>
</dbReference>
<dbReference type="InterPro" id="IPR039907">
    <property type="entry name" value="NOB1"/>
</dbReference>
<evidence type="ECO:0000313" key="5">
    <source>
        <dbReference type="EMBL" id="UPV75275.1"/>
    </source>
</evidence>
<dbReference type="InterPro" id="IPR033411">
    <property type="entry name" value="Ribonuclease_PIN"/>
</dbReference>
<dbReference type="CDD" id="cd09876">
    <property type="entry name" value="PIN_Nob1-like"/>
    <property type="match status" value="1"/>
</dbReference>
<organism evidence="5 6">
    <name type="scientific">Halorussus limi</name>
    <dbReference type="NCBI Taxonomy" id="2938695"/>
    <lineage>
        <taxon>Archaea</taxon>
        <taxon>Methanobacteriati</taxon>
        <taxon>Methanobacteriota</taxon>
        <taxon>Stenosarchaea group</taxon>
        <taxon>Halobacteria</taxon>
        <taxon>Halobacteriales</taxon>
        <taxon>Haladaptataceae</taxon>
        <taxon>Halorussus</taxon>
    </lineage>
</organism>
<keyword evidence="5" id="KW-0255">Endonuclease</keyword>
<dbReference type="InterPro" id="IPR029060">
    <property type="entry name" value="PIN-like_dom_sf"/>
</dbReference>
<accession>A0A8U0HVY4</accession>
<keyword evidence="6" id="KW-1185">Reference proteome</keyword>
<dbReference type="GO" id="GO:0004521">
    <property type="term" value="F:RNA endonuclease activity"/>
    <property type="evidence" value="ECO:0007669"/>
    <property type="project" value="TreeGrafter"/>
</dbReference>
<dbReference type="Pfam" id="PF17146">
    <property type="entry name" value="PIN_6"/>
    <property type="match status" value="1"/>
</dbReference>
<protein>
    <submittedName>
        <fullName evidence="5">NOB1 family endonuclease</fullName>
    </submittedName>
</protein>
<dbReference type="GeneID" id="72184375"/>
<evidence type="ECO:0000256" key="3">
    <source>
        <dbReference type="ARBA" id="ARBA00022801"/>
    </source>
</evidence>
<evidence type="ECO:0000256" key="1">
    <source>
        <dbReference type="ARBA" id="ARBA00022722"/>
    </source>
</evidence>
<dbReference type="SUPFAM" id="SSF88723">
    <property type="entry name" value="PIN domain-like"/>
    <property type="match status" value="1"/>
</dbReference>
<dbReference type="AlphaFoldDB" id="A0A8U0HVY4"/>
<dbReference type="RefSeq" id="WP_248651318.1">
    <property type="nucleotide sequence ID" value="NZ_CP096659.1"/>
</dbReference>
<proteinExistence type="predicted"/>
<evidence type="ECO:0000259" key="4">
    <source>
        <dbReference type="Pfam" id="PF17146"/>
    </source>
</evidence>
<dbReference type="PANTHER" id="PTHR12814:SF2">
    <property type="entry name" value="RNA-BINDING PROTEIN NOB1"/>
    <property type="match status" value="1"/>
</dbReference>
<dbReference type="Proteomes" id="UP000830729">
    <property type="component" value="Chromosome"/>
</dbReference>
<keyword evidence="2" id="KW-0479">Metal-binding</keyword>
<dbReference type="Gene3D" id="2.20.28.10">
    <property type="match status" value="1"/>
</dbReference>
<dbReference type="GO" id="GO:0030490">
    <property type="term" value="P:maturation of SSU-rRNA"/>
    <property type="evidence" value="ECO:0007669"/>
    <property type="project" value="TreeGrafter"/>
</dbReference>
<dbReference type="GO" id="GO:0030688">
    <property type="term" value="C:preribosome, small subunit precursor"/>
    <property type="evidence" value="ECO:0007669"/>
    <property type="project" value="TreeGrafter"/>
</dbReference>
<dbReference type="EMBL" id="CP096659">
    <property type="protein sequence ID" value="UPV75275.1"/>
    <property type="molecule type" value="Genomic_DNA"/>
</dbReference>
<evidence type="ECO:0000256" key="2">
    <source>
        <dbReference type="ARBA" id="ARBA00022723"/>
    </source>
</evidence>
<dbReference type="GO" id="GO:0046872">
    <property type="term" value="F:metal ion binding"/>
    <property type="evidence" value="ECO:0007669"/>
    <property type="project" value="UniProtKB-KW"/>
</dbReference>
<keyword evidence="3" id="KW-0378">Hydrolase</keyword>
<name>A0A8U0HVY4_9EURY</name>
<dbReference type="KEGG" id="halx:M0R89_04210"/>
<dbReference type="GO" id="GO:0016787">
    <property type="term" value="F:hydrolase activity"/>
    <property type="evidence" value="ECO:0007669"/>
    <property type="project" value="UniProtKB-KW"/>
</dbReference>
<evidence type="ECO:0000313" key="6">
    <source>
        <dbReference type="Proteomes" id="UP000830729"/>
    </source>
</evidence>
<reference evidence="5 6" key="1">
    <citation type="submission" date="2022-04" db="EMBL/GenBank/DDBJ databases">
        <title>Diverse halophilic archaea isolated from saline environments.</title>
        <authorList>
            <person name="Cui H.-L."/>
        </authorList>
    </citation>
    <scope>NUCLEOTIDE SEQUENCE [LARGE SCALE GENOMIC DNA]</scope>
    <source>
        <strain evidence="5 6">XZYJT49</strain>
    </source>
</reference>
<keyword evidence="1" id="KW-0540">Nuclease</keyword>
<feature type="domain" description="Ribonuclease PIN" evidence="4">
    <location>
        <begin position="3"/>
        <end position="85"/>
    </location>
</feature>